<protein>
    <recommendedName>
        <fullName evidence="4 12">Ribosomal RNA small subunit methyltransferase E</fullName>
        <ecNumber evidence="3 12">2.1.1.193</ecNumber>
    </recommendedName>
</protein>
<gene>
    <name evidence="14" type="ORF">IM816_03390</name>
</gene>
<dbReference type="PIRSF" id="PIRSF015601">
    <property type="entry name" value="MTase_slr0722"/>
    <property type="match status" value="1"/>
</dbReference>
<dbReference type="Pfam" id="PF04452">
    <property type="entry name" value="Methyltrans_RNA"/>
    <property type="match status" value="1"/>
</dbReference>
<dbReference type="PANTHER" id="PTHR30027">
    <property type="entry name" value="RIBOSOMAL RNA SMALL SUBUNIT METHYLTRANSFERASE E"/>
    <property type="match status" value="1"/>
</dbReference>
<comment type="function">
    <text evidence="10 12">Specifically methylates the N3 position of the uracil ring of uridine 1498 (m3U1498) in 16S rRNA. Acts on the fully assembled 30S ribosomal subunit.</text>
</comment>
<dbReference type="InterPro" id="IPR029028">
    <property type="entry name" value="Alpha/beta_knot_MTases"/>
</dbReference>
<sequence>MRTIRIHVDAPVTTGQDVALPAQAAEHVARVLRLEVGAPVVLFGGHDGMEYDAVLAEVDKRHVVAKVGEGRAVGNESPLSLTLAQGVARGDKMDFIVQKATELGIARIVPLLTERSEVKLDAARAEKRLAHWRAVAASACEQSGRARVPVIEPAVPLAAWLASLGEGGPMRLALLPEGTRRPAELALRDAAILAIGPEGGFGERDRSALAGAGFTGLKLGPRILRTETAGLAAIAALQALYGDL</sequence>
<keyword evidence="5 12" id="KW-0963">Cytoplasm</keyword>
<evidence type="ECO:0000313" key="14">
    <source>
        <dbReference type="EMBL" id="URL59173.1"/>
    </source>
</evidence>
<evidence type="ECO:0000256" key="4">
    <source>
        <dbReference type="ARBA" id="ARBA00013673"/>
    </source>
</evidence>
<name>A0ABY4T5H6_9GAMM</name>
<evidence type="ECO:0000256" key="1">
    <source>
        <dbReference type="ARBA" id="ARBA00004496"/>
    </source>
</evidence>
<evidence type="ECO:0000259" key="13">
    <source>
        <dbReference type="Pfam" id="PF04452"/>
    </source>
</evidence>
<keyword evidence="8 12" id="KW-0808">Transferase</keyword>
<dbReference type="InterPro" id="IPR006700">
    <property type="entry name" value="RsmE"/>
</dbReference>
<organism evidence="14 15">
    <name type="scientific">Luteibacter flocculans</name>
    <dbReference type="NCBI Taxonomy" id="2780091"/>
    <lineage>
        <taxon>Bacteria</taxon>
        <taxon>Pseudomonadati</taxon>
        <taxon>Pseudomonadota</taxon>
        <taxon>Gammaproteobacteria</taxon>
        <taxon>Lysobacterales</taxon>
        <taxon>Rhodanobacteraceae</taxon>
        <taxon>Luteibacter</taxon>
    </lineage>
</organism>
<dbReference type="InterPro" id="IPR015947">
    <property type="entry name" value="PUA-like_sf"/>
</dbReference>
<dbReference type="SUPFAM" id="SSF88697">
    <property type="entry name" value="PUA domain-like"/>
    <property type="match status" value="1"/>
</dbReference>
<dbReference type="EMBL" id="CP063231">
    <property type="protein sequence ID" value="URL59173.1"/>
    <property type="molecule type" value="Genomic_DNA"/>
</dbReference>
<proteinExistence type="inferred from homology"/>
<dbReference type="NCBIfam" id="NF008692">
    <property type="entry name" value="PRK11713.1-5"/>
    <property type="match status" value="1"/>
</dbReference>
<comment type="catalytic activity">
    <reaction evidence="11 12">
        <text>uridine(1498) in 16S rRNA + S-adenosyl-L-methionine = N(3)-methyluridine(1498) in 16S rRNA + S-adenosyl-L-homocysteine + H(+)</text>
        <dbReference type="Rhea" id="RHEA:42920"/>
        <dbReference type="Rhea" id="RHEA-COMP:10283"/>
        <dbReference type="Rhea" id="RHEA-COMP:10284"/>
        <dbReference type="ChEBI" id="CHEBI:15378"/>
        <dbReference type="ChEBI" id="CHEBI:57856"/>
        <dbReference type="ChEBI" id="CHEBI:59789"/>
        <dbReference type="ChEBI" id="CHEBI:65315"/>
        <dbReference type="ChEBI" id="CHEBI:74502"/>
        <dbReference type="EC" id="2.1.1.193"/>
    </reaction>
</comment>
<reference evidence="14" key="1">
    <citation type="submission" date="2020-10" db="EMBL/GenBank/DDBJ databases">
        <title>Whole-genome sequence of Luteibacter sp. EIF3.</title>
        <authorList>
            <person name="Friedrich I."/>
            <person name="Hertel R."/>
            <person name="Daniel R."/>
        </authorList>
    </citation>
    <scope>NUCLEOTIDE SEQUENCE</scope>
    <source>
        <strain evidence="14">EIF3</strain>
    </source>
</reference>
<keyword evidence="7 12" id="KW-0489">Methyltransferase</keyword>
<dbReference type="SUPFAM" id="SSF75217">
    <property type="entry name" value="alpha/beta knot"/>
    <property type="match status" value="1"/>
</dbReference>
<evidence type="ECO:0000256" key="2">
    <source>
        <dbReference type="ARBA" id="ARBA00005528"/>
    </source>
</evidence>
<evidence type="ECO:0000256" key="9">
    <source>
        <dbReference type="ARBA" id="ARBA00022691"/>
    </source>
</evidence>
<keyword evidence="6 12" id="KW-0698">rRNA processing</keyword>
<keyword evidence="9 12" id="KW-0949">S-adenosyl-L-methionine</keyword>
<evidence type="ECO:0000256" key="5">
    <source>
        <dbReference type="ARBA" id="ARBA00022490"/>
    </source>
</evidence>
<dbReference type="InterPro" id="IPR046886">
    <property type="entry name" value="RsmE_MTase_dom"/>
</dbReference>
<comment type="subcellular location">
    <subcellularLocation>
        <location evidence="1 12">Cytoplasm</location>
    </subcellularLocation>
</comment>
<accession>A0ABY4T5H6</accession>
<comment type="similarity">
    <text evidence="2 12">Belongs to the RNA methyltransferase RsmE family.</text>
</comment>
<evidence type="ECO:0000256" key="7">
    <source>
        <dbReference type="ARBA" id="ARBA00022603"/>
    </source>
</evidence>
<dbReference type="EC" id="2.1.1.193" evidence="3 12"/>
<dbReference type="RefSeq" id="WP_250339802.1">
    <property type="nucleotide sequence ID" value="NZ_CP063231.1"/>
</dbReference>
<dbReference type="PANTHER" id="PTHR30027:SF3">
    <property type="entry name" value="16S RRNA (URACIL(1498)-N(3))-METHYLTRANSFERASE"/>
    <property type="match status" value="1"/>
</dbReference>
<dbReference type="Proteomes" id="UP001056681">
    <property type="component" value="Chromosome"/>
</dbReference>
<evidence type="ECO:0000256" key="3">
    <source>
        <dbReference type="ARBA" id="ARBA00012328"/>
    </source>
</evidence>
<dbReference type="Gene3D" id="3.40.1280.10">
    <property type="match status" value="1"/>
</dbReference>
<dbReference type="NCBIfam" id="TIGR00046">
    <property type="entry name" value="RsmE family RNA methyltransferase"/>
    <property type="match status" value="1"/>
</dbReference>
<dbReference type="InterPro" id="IPR029026">
    <property type="entry name" value="tRNA_m1G_MTases_N"/>
</dbReference>
<feature type="domain" description="Ribosomal RNA small subunit methyltransferase E methyltransferase" evidence="13">
    <location>
        <begin position="75"/>
        <end position="238"/>
    </location>
</feature>
<evidence type="ECO:0000256" key="8">
    <source>
        <dbReference type="ARBA" id="ARBA00022679"/>
    </source>
</evidence>
<evidence type="ECO:0000313" key="15">
    <source>
        <dbReference type="Proteomes" id="UP001056681"/>
    </source>
</evidence>
<evidence type="ECO:0000256" key="11">
    <source>
        <dbReference type="ARBA" id="ARBA00047944"/>
    </source>
</evidence>
<dbReference type="CDD" id="cd18084">
    <property type="entry name" value="RsmE-like"/>
    <property type="match status" value="1"/>
</dbReference>
<dbReference type="GO" id="GO:0032259">
    <property type="term" value="P:methylation"/>
    <property type="evidence" value="ECO:0007669"/>
    <property type="project" value="UniProtKB-KW"/>
</dbReference>
<dbReference type="GO" id="GO:0008168">
    <property type="term" value="F:methyltransferase activity"/>
    <property type="evidence" value="ECO:0007669"/>
    <property type="project" value="UniProtKB-KW"/>
</dbReference>
<evidence type="ECO:0000256" key="6">
    <source>
        <dbReference type="ARBA" id="ARBA00022552"/>
    </source>
</evidence>
<keyword evidence="15" id="KW-1185">Reference proteome</keyword>
<evidence type="ECO:0000256" key="12">
    <source>
        <dbReference type="PIRNR" id="PIRNR015601"/>
    </source>
</evidence>
<evidence type="ECO:0000256" key="10">
    <source>
        <dbReference type="ARBA" id="ARBA00025699"/>
    </source>
</evidence>
<dbReference type="Gene3D" id="2.40.240.20">
    <property type="entry name" value="Hypothetical PUA domain-like, domain 1"/>
    <property type="match status" value="1"/>
</dbReference>